<dbReference type="Gene3D" id="3.10.450.50">
    <property type="match status" value="1"/>
</dbReference>
<gene>
    <name evidence="2" type="ORF">SAMN04488541_102410</name>
</gene>
<keyword evidence="3" id="KW-1185">Reference proteome</keyword>
<organism evidence="2 3">
    <name type="scientific">Thermoflexibacter ruber</name>
    <dbReference type="NCBI Taxonomy" id="1003"/>
    <lineage>
        <taxon>Bacteria</taxon>
        <taxon>Pseudomonadati</taxon>
        <taxon>Bacteroidota</taxon>
        <taxon>Cytophagia</taxon>
        <taxon>Cytophagales</taxon>
        <taxon>Thermoflexibacteraceae</taxon>
        <taxon>Thermoflexibacter</taxon>
    </lineage>
</organism>
<dbReference type="SUPFAM" id="SSF54427">
    <property type="entry name" value="NTF2-like"/>
    <property type="match status" value="1"/>
</dbReference>
<dbReference type="InterPro" id="IPR032710">
    <property type="entry name" value="NTF2-like_dom_sf"/>
</dbReference>
<accession>A0A1I2HHR0</accession>
<dbReference type="PROSITE" id="PS51257">
    <property type="entry name" value="PROKAR_LIPOPROTEIN"/>
    <property type="match status" value="1"/>
</dbReference>
<proteinExistence type="predicted"/>
<name>A0A1I2HHR0_9BACT</name>
<evidence type="ECO:0000313" key="3">
    <source>
        <dbReference type="Proteomes" id="UP000199513"/>
    </source>
</evidence>
<evidence type="ECO:0000259" key="1">
    <source>
        <dbReference type="Pfam" id="PF14534"/>
    </source>
</evidence>
<dbReference type="EMBL" id="FONY01000024">
    <property type="protein sequence ID" value="SFF29209.1"/>
    <property type="molecule type" value="Genomic_DNA"/>
</dbReference>
<dbReference type="RefSeq" id="WP_245764061.1">
    <property type="nucleotide sequence ID" value="NZ_FONY01000024.1"/>
</dbReference>
<protein>
    <recommendedName>
        <fullName evidence="1">DUF4440 domain-containing protein</fullName>
    </recommendedName>
</protein>
<feature type="domain" description="DUF4440" evidence="1">
    <location>
        <begin position="27"/>
        <end position="132"/>
    </location>
</feature>
<evidence type="ECO:0000313" key="2">
    <source>
        <dbReference type="EMBL" id="SFF29209.1"/>
    </source>
</evidence>
<dbReference type="AlphaFoldDB" id="A0A1I2HHR0"/>
<dbReference type="STRING" id="1003.SAMN04488541_102410"/>
<reference evidence="2 3" key="1">
    <citation type="submission" date="2016-10" db="EMBL/GenBank/DDBJ databases">
        <authorList>
            <person name="de Groot N.N."/>
        </authorList>
    </citation>
    <scope>NUCLEOTIDE SEQUENCE [LARGE SCALE GENOMIC DNA]</scope>
    <source>
        <strain>GEY</strain>
        <strain evidence="3">DSM 9560</strain>
    </source>
</reference>
<sequence length="140" mass="15639">MKIFLMTIFCFITCACFAQSKEEKQVSEAVEALKKALIDPTSANLEAIVAEELSYGHSSGKIEDKKAFMEALLSGKSDFISIELTDQKITLSKEVALVRHQLTAQITDNGQSSNIKLHVLLVWQKQKGKWKLLARQAVRV</sequence>
<dbReference type="Pfam" id="PF14534">
    <property type="entry name" value="DUF4440"/>
    <property type="match status" value="1"/>
</dbReference>
<dbReference type="Proteomes" id="UP000199513">
    <property type="component" value="Unassembled WGS sequence"/>
</dbReference>
<dbReference type="InterPro" id="IPR027843">
    <property type="entry name" value="DUF4440"/>
</dbReference>